<evidence type="ECO:0000313" key="2">
    <source>
        <dbReference type="RefSeq" id="XP_019647778.1"/>
    </source>
</evidence>
<evidence type="ECO:0000313" key="1">
    <source>
        <dbReference type="Proteomes" id="UP000515135"/>
    </source>
</evidence>
<dbReference type="OrthoDB" id="9976894at2759"/>
<dbReference type="GeneID" id="109488067"/>
<protein>
    <submittedName>
        <fullName evidence="2">Uncharacterized protein LOC109488067</fullName>
    </submittedName>
</protein>
<dbReference type="Proteomes" id="UP000515135">
    <property type="component" value="Unplaced"/>
</dbReference>
<reference evidence="2" key="1">
    <citation type="submission" date="2025-08" db="UniProtKB">
        <authorList>
            <consortium name="RefSeq"/>
        </authorList>
    </citation>
    <scope>IDENTIFICATION</scope>
    <source>
        <tissue evidence="2">Gonad</tissue>
    </source>
</reference>
<dbReference type="KEGG" id="bbel:109488067"/>
<gene>
    <name evidence="2" type="primary">LOC109488067</name>
</gene>
<dbReference type="AlphaFoldDB" id="A0A6P5ADH8"/>
<accession>A0A6P5ADH8</accession>
<proteinExistence type="predicted"/>
<sequence>MPRILGDLSGETVKLVHIFDFSEGCFERFRPVLGSPYAADLEACAGTITASVTCCLYDPDVRLHLLGSDNKGYILSTDKPDSDEDSLTVQLTDVSGLPSSYRRKATYNIRRWDLLVCALSRGILRPIYPSNNLPLLQVTPTLGGGEGHGLVFTNCFTGKPAHVTTDQWESRLRDSPVLKGMLTLARTCRERWRVVAENAGGALDATYRSSIEAYCASQPNVTNVIYYVDVFCEDLQIGMFGPRCQGYVGRVSEGSTLAEQMSRHCSKHEDLLEALLHSLPFYREDGRPNFVVVPVDFALPADAEDARASLCQFAATFTEVGLNLQP</sequence>
<keyword evidence="1" id="KW-1185">Reference proteome</keyword>
<dbReference type="RefSeq" id="XP_019647778.1">
    <property type="nucleotide sequence ID" value="XM_019792219.1"/>
</dbReference>
<organism evidence="1 2">
    <name type="scientific">Branchiostoma belcheri</name>
    <name type="common">Amphioxus</name>
    <dbReference type="NCBI Taxonomy" id="7741"/>
    <lineage>
        <taxon>Eukaryota</taxon>
        <taxon>Metazoa</taxon>
        <taxon>Chordata</taxon>
        <taxon>Cephalochordata</taxon>
        <taxon>Leptocardii</taxon>
        <taxon>Amphioxiformes</taxon>
        <taxon>Branchiostomatidae</taxon>
        <taxon>Branchiostoma</taxon>
    </lineage>
</organism>
<name>A0A6P5ADH8_BRABE</name>